<keyword evidence="2" id="KW-1185">Reference proteome</keyword>
<name>A0A1I4R4Q7_9PROT</name>
<evidence type="ECO:0000313" key="2">
    <source>
        <dbReference type="Proteomes" id="UP000183287"/>
    </source>
</evidence>
<reference evidence="2" key="1">
    <citation type="submission" date="2016-10" db="EMBL/GenBank/DDBJ databases">
        <authorList>
            <person name="Varghese N."/>
            <person name="Submissions S."/>
        </authorList>
    </citation>
    <scope>NUCLEOTIDE SEQUENCE [LARGE SCALE GENOMIC DNA]</scope>
    <source>
        <strain evidence="2">Nm44</strain>
    </source>
</reference>
<gene>
    <name evidence="1" type="ORF">SAMN05421863_103020</name>
</gene>
<dbReference type="EMBL" id="FOUB01000030">
    <property type="protein sequence ID" value="SFM47115.1"/>
    <property type="molecule type" value="Genomic_DNA"/>
</dbReference>
<proteinExistence type="predicted"/>
<dbReference type="Proteomes" id="UP000183287">
    <property type="component" value="Unassembled WGS sequence"/>
</dbReference>
<evidence type="ECO:0000313" key="1">
    <source>
        <dbReference type="EMBL" id="SFM47115.1"/>
    </source>
</evidence>
<sequence>MIFYAVLAAPRLQMLTRSMLTAFHFLRNHVLVDQQARLDQQLFYHSVCM</sequence>
<accession>A0A1I4R4Q7</accession>
<organism evidence="1 2">
    <name type="scientific">Nitrosomonas communis</name>
    <dbReference type="NCBI Taxonomy" id="44574"/>
    <lineage>
        <taxon>Bacteria</taxon>
        <taxon>Pseudomonadati</taxon>
        <taxon>Pseudomonadota</taxon>
        <taxon>Betaproteobacteria</taxon>
        <taxon>Nitrosomonadales</taxon>
        <taxon>Nitrosomonadaceae</taxon>
        <taxon>Nitrosomonas</taxon>
    </lineage>
</organism>
<protein>
    <submittedName>
        <fullName evidence="1">Uncharacterized protein</fullName>
    </submittedName>
</protein>
<dbReference type="AlphaFoldDB" id="A0A1I4R4Q7"/>